<evidence type="ECO:0000256" key="1">
    <source>
        <dbReference type="SAM" id="MobiDB-lite"/>
    </source>
</evidence>
<keyword evidence="2" id="KW-0472">Membrane</keyword>
<feature type="transmembrane region" description="Helical" evidence="2">
    <location>
        <begin position="104"/>
        <end position="126"/>
    </location>
</feature>
<evidence type="ECO:0000313" key="3">
    <source>
        <dbReference type="EMBL" id="KKR30410.1"/>
    </source>
</evidence>
<feature type="region of interest" description="Disordered" evidence="1">
    <location>
        <begin position="198"/>
        <end position="225"/>
    </location>
</feature>
<dbReference type="NCBIfam" id="TIGR02532">
    <property type="entry name" value="IV_pilin_GFxxxE"/>
    <property type="match status" value="1"/>
</dbReference>
<organism evidence="3 4">
    <name type="scientific">Candidatus Gottesmanbacteria bacterium GW2011_GWC2_39_8</name>
    <dbReference type="NCBI Taxonomy" id="1618450"/>
    <lineage>
        <taxon>Bacteria</taxon>
        <taxon>Candidatus Gottesmaniibacteriota</taxon>
    </lineage>
</organism>
<keyword evidence="2" id="KW-0812">Transmembrane</keyword>
<evidence type="ECO:0008006" key="5">
    <source>
        <dbReference type="Google" id="ProtNLM"/>
    </source>
</evidence>
<evidence type="ECO:0000256" key="2">
    <source>
        <dbReference type="SAM" id="Phobius"/>
    </source>
</evidence>
<evidence type="ECO:0000313" key="4">
    <source>
        <dbReference type="Proteomes" id="UP000034539"/>
    </source>
</evidence>
<proteinExistence type="predicted"/>
<dbReference type="EMBL" id="LBXN01000099">
    <property type="protein sequence ID" value="KKR30410.1"/>
    <property type="molecule type" value="Genomic_DNA"/>
</dbReference>
<dbReference type="Pfam" id="PF07963">
    <property type="entry name" value="N_methyl"/>
    <property type="match status" value="1"/>
</dbReference>
<dbReference type="InterPro" id="IPR012902">
    <property type="entry name" value="N_methyl_site"/>
</dbReference>
<sequence length="369" mass="40733">MDKGEKQMVRSKKSEAYSLQLTTYSLSQSSLERLSHTVPACRQAGETHYGVDFRACRKRPSGLLLTGLKTRCYRQDKNVLPIGSKFEQRTTSHSSLFTDSGLTLLELLISVSILAIFASTVAGLFFTDLTRQAMYVMERIVSKVRITKFSMLPRAIVNITDFLAISGGIDNDGDGRIDEDTSADMNNDGSPGIIGVDDDGDGNIDNGTWQDDAEGGVTNSDKYDEIDNDGNLDIDEDPGADMNNDGYPGIKGFDDNDLGWIDNGAVNDDDEDGTVDEDPVDTLIYYYDAPTKTIKEKLRNGITGSTTDVTIAQNVEQFQVQYVYDPVTTKTGPMLIITLSMKDSKGRQINLYEQVYPRNIVEKDGEKVQ</sequence>
<accession>A0A0G0S6Q3</accession>
<protein>
    <recommendedName>
        <fullName evidence="5">Prepilin-type N-terminal cleavage/methylation domain-containing protein</fullName>
    </recommendedName>
</protein>
<keyword evidence="2" id="KW-1133">Transmembrane helix</keyword>
<reference evidence="3 4" key="1">
    <citation type="journal article" date="2015" name="Nature">
        <title>rRNA introns, odd ribosomes, and small enigmatic genomes across a large radiation of phyla.</title>
        <authorList>
            <person name="Brown C.T."/>
            <person name="Hug L.A."/>
            <person name="Thomas B.C."/>
            <person name="Sharon I."/>
            <person name="Castelle C.J."/>
            <person name="Singh A."/>
            <person name="Wilkins M.J."/>
            <person name="Williams K.H."/>
            <person name="Banfield J.F."/>
        </authorList>
    </citation>
    <scope>NUCLEOTIDE SEQUENCE [LARGE SCALE GENOMIC DNA]</scope>
</reference>
<comment type="caution">
    <text evidence="3">The sequence shown here is derived from an EMBL/GenBank/DDBJ whole genome shotgun (WGS) entry which is preliminary data.</text>
</comment>
<gene>
    <name evidence="3" type="ORF">UT63_C0099G0001</name>
</gene>
<name>A0A0G0S6Q3_9BACT</name>
<dbReference type="AlphaFoldDB" id="A0A0G0S6Q3"/>
<dbReference type="Proteomes" id="UP000034539">
    <property type="component" value="Unassembled WGS sequence"/>
</dbReference>